<evidence type="ECO:0000313" key="7">
    <source>
        <dbReference type="Proteomes" id="UP000001175"/>
    </source>
</evidence>
<feature type="region of interest" description="Disordered" evidence="4">
    <location>
        <begin position="18"/>
        <end position="49"/>
    </location>
</feature>
<dbReference type="InterPro" id="IPR036877">
    <property type="entry name" value="SUI1_dom_sf"/>
</dbReference>
<dbReference type="PANTHER" id="PTHR12789:SF0">
    <property type="entry name" value="DENSITY-REGULATED PROTEIN"/>
    <property type="match status" value="1"/>
</dbReference>
<comment type="similarity">
    <text evidence="1">Belongs to the SUI1 family.</text>
</comment>
<dbReference type="SUPFAM" id="SSF55159">
    <property type="entry name" value="eIF1-like"/>
    <property type="match status" value="1"/>
</dbReference>
<dbReference type="CDD" id="cd11567">
    <property type="entry name" value="YciH_like"/>
    <property type="match status" value="1"/>
</dbReference>
<sequence length="148" mass="16146">MSRSALNPRQNVSCFHCATGQRSPETGRGTDARRTHPLAQKKNSDRIVWREFGSQDAALERGQPDRPPAQHDLRIQCSRKGRGGKTVTIITGFQHRPETLASLCKKLKARCGSGGTVKDDTIEIQGDHRQTLLEALKGLGYGAKLSGG</sequence>
<dbReference type="AlphaFoldDB" id="A0A0H3K440"/>
<dbReference type="InterPro" id="IPR001950">
    <property type="entry name" value="SUI1"/>
</dbReference>
<protein>
    <submittedName>
        <fullName evidence="6">Translation initiation factor SUI1</fullName>
    </submittedName>
</protein>
<keyword evidence="6" id="KW-0396">Initiation factor</keyword>
<evidence type="ECO:0000259" key="5">
    <source>
        <dbReference type="PROSITE" id="PS50296"/>
    </source>
</evidence>
<dbReference type="GO" id="GO:0002188">
    <property type="term" value="P:translation reinitiation"/>
    <property type="evidence" value="ECO:0007669"/>
    <property type="project" value="TreeGrafter"/>
</dbReference>
<dbReference type="GO" id="GO:0003743">
    <property type="term" value="F:translation initiation factor activity"/>
    <property type="evidence" value="ECO:0007669"/>
    <property type="project" value="UniProtKB-KW"/>
</dbReference>
<feature type="domain" description="SUI1" evidence="5">
    <location>
        <begin position="80"/>
        <end position="140"/>
    </location>
</feature>
<keyword evidence="3" id="KW-0648">Protein biosynthesis</keyword>
<evidence type="ECO:0000256" key="4">
    <source>
        <dbReference type="SAM" id="MobiDB-lite"/>
    </source>
</evidence>
<dbReference type="GO" id="GO:0001731">
    <property type="term" value="P:formation of translation preinitiation complex"/>
    <property type="evidence" value="ECO:0007669"/>
    <property type="project" value="TreeGrafter"/>
</dbReference>
<gene>
    <name evidence="6" type="primary">sui1</name>
    <name evidence="6" type="ordered locus">syc1949_d</name>
</gene>
<organism evidence="6 7">
    <name type="scientific">Synechococcus sp. (strain ATCC 27144 / PCC 6301 / SAUG 1402/1)</name>
    <name type="common">Anacystis nidulans</name>
    <dbReference type="NCBI Taxonomy" id="269084"/>
    <lineage>
        <taxon>Bacteria</taxon>
        <taxon>Bacillati</taxon>
        <taxon>Cyanobacteriota</taxon>
        <taxon>Cyanophyceae</taxon>
        <taxon>Synechococcales</taxon>
        <taxon>Synechococcaceae</taxon>
        <taxon>Synechococcus</taxon>
    </lineage>
</organism>
<dbReference type="PANTHER" id="PTHR12789">
    <property type="entry name" value="DENSITY-REGULATED PROTEIN HOMOLOG"/>
    <property type="match status" value="1"/>
</dbReference>
<dbReference type="Pfam" id="PF01253">
    <property type="entry name" value="SUI1"/>
    <property type="match status" value="1"/>
</dbReference>
<evidence type="ECO:0000256" key="2">
    <source>
        <dbReference type="ARBA" id="ARBA00022845"/>
    </source>
</evidence>
<dbReference type="EMBL" id="AP008231">
    <property type="protein sequence ID" value="BAD80139.1"/>
    <property type="molecule type" value="Genomic_DNA"/>
</dbReference>
<evidence type="ECO:0000313" key="6">
    <source>
        <dbReference type="EMBL" id="BAD80139.1"/>
    </source>
</evidence>
<evidence type="ECO:0000256" key="1">
    <source>
        <dbReference type="ARBA" id="ARBA00005422"/>
    </source>
</evidence>
<dbReference type="GO" id="GO:0006417">
    <property type="term" value="P:regulation of translation"/>
    <property type="evidence" value="ECO:0007669"/>
    <property type="project" value="UniProtKB-KW"/>
</dbReference>
<evidence type="ECO:0000256" key="3">
    <source>
        <dbReference type="ARBA" id="ARBA00022917"/>
    </source>
</evidence>
<proteinExistence type="inferred from homology"/>
<dbReference type="Gene3D" id="3.30.780.10">
    <property type="entry name" value="SUI1-like domain"/>
    <property type="match status" value="1"/>
</dbReference>
<name>A0A0H3K440_SYNP6</name>
<dbReference type="PROSITE" id="PS50296">
    <property type="entry name" value="SUI1"/>
    <property type="match status" value="1"/>
</dbReference>
<dbReference type="KEGG" id="syc:syc1949_d"/>
<dbReference type="GO" id="GO:0003729">
    <property type="term" value="F:mRNA binding"/>
    <property type="evidence" value="ECO:0007669"/>
    <property type="project" value="TreeGrafter"/>
</dbReference>
<dbReference type="InterPro" id="IPR005872">
    <property type="entry name" value="SUI1_arc_bac"/>
</dbReference>
<dbReference type="NCBIfam" id="NF005669">
    <property type="entry name" value="PRK07451.1"/>
    <property type="match status" value="1"/>
</dbReference>
<dbReference type="Proteomes" id="UP000001175">
    <property type="component" value="Chromosome"/>
</dbReference>
<reference evidence="6 7" key="1">
    <citation type="journal article" date="2007" name="Photosyn. Res.">
        <title>Complete nucleotide sequence of the freshwater unicellular cyanobacterium Synechococcus elongatus PCC 6301 chromosome: gene content and organization.</title>
        <authorList>
            <person name="Sugita C."/>
            <person name="Ogata K."/>
            <person name="Shikata M."/>
            <person name="Jikuya H."/>
            <person name="Takano J."/>
            <person name="Furumichi M."/>
            <person name="Kanehisa M."/>
            <person name="Omata T."/>
            <person name="Sugiura M."/>
            <person name="Sugita M."/>
        </authorList>
    </citation>
    <scope>NUCLEOTIDE SEQUENCE [LARGE SCALE GENOMIC DNA]</scope>
    <source>
        <strain evidence="7">ATCC 27144 / PCC 6301 / SAUG 1402/1</strain>
    </source>
</reference>
<dbReference type="InterPro" id="IPR050318">
    <property type="entry name" value="DENR/SUI1_TIF"/>
</dbReference>
<dbReference type="eggNOG" id="COG0023">
    <property type="taxonomic scope" value="Bacteria"/>
</dbReference>
<accession>A0A0H3K440</accession>
<keyword evidence="2" id="KW-0810">Translation regulation</keyword>